<dbReference type="Pfam" id="PF05739">
    <property type="entry name" value="SNARE"/>
    <property type="match status" value="1"/>
</dbReference>
<name>A0AA89BV27_PINIB</name>
<keyword evidence="3" id="KW-0812">Transmembrane</keyword>
<reference evidence="5" key="1">
    <citation type="submission" date="2019-08" db="EMBL/GenBank/DDBJ databases">
        <title>The improved chromosome-level genome for the pearl oyster Pinctada fucata martensii using PacBio sequencing and Hi-C.</title>
        <authorList>
            <person name="Zheng Z."/>
        </authorList>
    </citation>
    <scope>NUCLEOTIDE SEQUENCE</scope>
    <source>
        <strain evidence="5">ZZ-2019</strain>
        <tissue evidence="5">Adductor muscle</tissue>
    </source>
</reference>
<comment type="caution">
    <text evidence="5">The sequence shown here is derived from an EMBL/GenBank/DDBJ whole genome shotgun (WGS) entry which is preliminary data.</text>
</comment>
<dbReference type="InterPro" id="IPR010989">
    <property type="entry name" value="SNARE"/>
</dbReference>
<evidence type="ECO:0000259" key="4">
    <source>
        <dbReference type="PROSITE" id="PS50192"/>
    </source>
</evidence>
<proteinExistence type="inferred from homology"/>
<feature type="coiled-coil region" evidence="2">
    <location>
        <begin position="177"/>
        <end position="245"/>
    </location>
</feature>
<dbReference type="AlphaFoldDB" id="A0AA89BV27"/>
<dbReference type="InterPro" id="IPR006012">
    <property type="entry name" value="Syntaxin/epimorphin_CS"/>
</dbReference>
<dbReference type="InterPro" id="IPR045242">
    <property type="entry name" value="Syntaxin"/>
</dbReference>
<dbReference type="GO" id="GO:0005484">
    <property type="term" value="F:SNAP receptor activity"/>
    <property type="evidence" value="ECO:0007669"/>
    <property type="project" value="InterPro"/>
</dbReference>
<dbReference type="SMART" id="SM00397">
    <property type="entry name" value="t_SNARE"/>
    <property type="match status" value="1"/>
</dbReference>
<keyword evidence="6" id="KW-1185">Reference proteome</keyword>
<accession>A0AA89BV27</accession>
<dbReference type="GO" id="GO:0006906">
    <property type="term" value="P:vesicle fusion"/>
    <property type="evidence" value="ECO:0007669"/>
    <property type="project" value="TreeGrafter"/>
</dbReference>
<dbReference type="PROSITE" id="PS50192">
    <property type="entry name" value="T_SNARE"/>
    <property type="match status" value="1"/>
</dbReference>
<dbReference type="CDD" id="cd15840">
    <property type="entry name" value="SNARE_Qa"/>
    <property type="match status" value="1"/>
</dbReference>
<organism evidence="5 6">
    <name type="scientific">Pinctada imbricata</name>
    <name type="common">Atlantic pearl-oyster</name>
    <name type="synonym">Pinctada martensii</name>
    <dbReference type="NCBI Taxonomy" id="66713"/>
    <lineage>
        <taxon>Eukaryota</taxon>
        <taxon>Metazoa</taxon>
        <taxon>Spiralia</taxon>
        <taxon>Lophotrochozoa</taxon>
        <taxon>Mollusca</taxon>
        <taxon>Bivalvia</taxon>
        <taxon>Autobranchia</taxon>
        <taxon>Pteriomorphia</taxon>
        <taxon>Pterioida</taxon>
        <taxon>Pterioidea</taxon>
        <taxon>Pteriidae</taxon>
        <taxon>Pinctada</taxon>
    </lineage>
</organism>
<dbReference type="PANTHER" id="PTHR19957">
    <property type="entry name" value="SYNTAXIN"/>
    <property type="match status" value="1"/>
</dbReference>
<dbReference type="GO" id="GO:0012505">
    <property type="term" value="C:endomembrane system"/>
    <property type="evidence" value="ECO:0007669"/>
    <property type="project" value="TreeGrafter"/>
</dbReference>
<dbReference type="InterPro" id="IPR006011">
    <property type="entry name" value="Syntaxin_N"/>
</dbReference>
<dbReference type="Pfam" id="PF00804">
    <property type="entry name" value="Syntaxin"/>
    <property type="match status" value="1"/>
</dbReference>
<dbReference type="Gene3D" id="1.20.58.70">
    <property type="match status" value="1"/>
</dbReference>
<dbReference type="GO" id="GO:0031201">
    <property type="term" value="C:SNARE complex"/>
    <property type="evidence" value="ECO:0007669"/>
    <property type="project" value="TreeGrafter"/>
</dbReference>
<feature type="domain" description="T-SNARE coiled-coil homology" evidence="4">
    <location>
        <begin position="187"/>
        <end position="249"/>
    </location>
</feature>
<dbReference type="Gene3D" id="1.20.5.110">
    <property type="match status" value="1"/>
</dbReference>
<evidence type="ECO:0000256" key="3">
    <source>
        <dbReference type="SAM" id="Phobius"/>
    </source>
</evidence>
<keyword evidence="3" id="KW-0472">Membrane</keyword>
<keyword evidence="3" id="KW-1133">Transmembrane helix</keyword>
<sequence>MPKDRLSEFQARRDEVDTADSSDSDLQVLSMTLPGLFDKVNPIDKKLKILKSQVDQVRRIQKDVNVSPFVEAGDLRKMESIAEEIMSSSAQIRREIESIRDVDVRTDAQSRVKALQTDRLFNELRTIMNDFRSNQAEYLSSSKARINRQMLITGLSPSDVTINMSYENPSVFTGGFLQEAQEAKSDLQEIKEREKNLNDLEKQIHEINGLFKEMHLLVSEQGEKLDTIEDNVNNAKEHVDKGKNNLRQAVEYTEKSRKTCIIIAFIVTVTVVLLVIILSILGALNVI</sequence>
<dbReference type="GO" id="GO:0006886">
    <property type="term" value="P:intracellular protein transport"/>
    <property type="evidence" value="ECO:0007669"/>
    <property type="project" value="InterPro"/>
</dbReference>
<evidence type="ECO:0000313" key="6">
    <source>
        <dbReference type="Proteomes" id="UP001186944"/>
    </source>
</evidence>
<protein>
    <recommendedName>
        <fullName evidence="4">t-SNARE coiled-coil homology domain-containing protein</fullName>
    </recommendedName>
</protein>
<evidence type="ECO:0000256" key="2">
    <source>
        <dbReference type="SAM" id="Coils"/>
    </source>
</evidence>
<evidence type="ECO:0000313" key="5">
    <source>
        <dbReference type="EMBL" id="KAK3091974.1"/>
    </source>
</evidence>
<dbReference type="Proteomes" id="UP001186944">
    <property type="component" value="Unassembled WGS sequence"/>
</dbReference>
<feature type="transmembrane region" description="Helical" evidence="3">
    <location>
        <begin position="261"/>
        <end position="284"/>
    </location>
</feature>
<dbReference type="SUPFAM" id="SSF47661">
    <property type="entry name" value="t-snare proteins"/>
    <property type="match status" value="1"/>
</dbReference>
<dbReference type="GO" id="GO:0048278">
    <property type="term" value="P:vesicle docking"/>
    <property type="evidence" value="ECO:0007669"/>
    <property type="project" value="TreeGrafter"/>
</dbReference>
<gene>
    <name evidence="5" type="ORF">FSP39_024123</name>
</gene>
<dbReference type="GO" id="GO:0000149">
    <property type="term" value="F:SNARE binding"/>
    <property type="evidence" value="ECO:0007669"/>
    <property type="project" value="TreeGrafter"/>
</dbReference>
<keyword evidence="2" id="KW-0175">Coiled coil</keyword>
<evidence type="ECO:0000256" key="1">
    <source>
        <dbReference type="ARBA" id="ARBA00009063"/>
    </source>
</evidence>
<dbReference type="EMBL" id="VSWD01000010">
    <property type="protein sequence ID" value="KAK3091974.1"/>
    <property type="molecule type" value="Genomic_DNA"/>
</dbReference>
<dbReference type="InterPro" id="IPR000727">
    <property type="entry name" value="T_SNARE_dom"/>
</dbReference>
<comment type="similarity">
    <text evidence="1">Belongs to the syntaxin family.</text>
</comment>
<dbReference type="PROSITE" id="PS00914">
    <property type="entry name" value="SYNTAXIN"/>
    <property type="match status" value="1"/>
</dbReference>